<dbReference type="RefSeq" id="WP_038476791.1">
    <property type="nucleotide sequence ID" value="NZ_CP003923.1"/>
</dbReference>
<dbReference type="EMBL" id="CP003923">
    <property type="protein sequence ID" value="AIC93125.1"/>
    <property type="molecule type" value="Genomic_DNA"/>
</dbReference>
<sequence length="125" mass="13616">MDVILAIGVSILFVIISIFQLFLALGFPLGDYAMGGFYRVLPLPMRVVSVANALILLVMAVTFLTYTNVLTGFAFLPVHLLAWLFTLFLAVNTLANFASKSAKEKKVMTPLSGLAFILCLAILLM</sequence>
<dbReference type="STRING" id="1246626.BleG1_0517"/>
<dbReference type="Proteomes" id="UP000027142">
    <property type="component" value="Chromosome"/>
</dbReference>
<protein>
    <recommendedName>
        <fullName evidence="4">Integral membrane protein</fullName>
    </recommendedName>
</protein>
<keyword evidence="3" id="KW-1185">Reference proteome</keyword>
<feature type="transmembrane region" description="Helical" evidence="1">
    <location>
        <begin position="47"/>
        <end position="66"/>
    </location>
</feature>
<gene>
    <name evidence="2" type="ORF">BleG1_0517</name>
</gene>
<keyword evidence="1" id="KW-1133">Transmembrane helix</keyword>
<name>A0A060LT29_9BACI</name>
<feature type="transmembrane region" description="Helical" evidence="1">
    <location>
        <begin position="72"/>
        <end position="95"/>
    </location>
</feature>
<dbReference type="AlphaFoldDB" id="A0A060LT29"/>
<accession>A0A060LT29</accession>
<feature type="transmembrane region" description="Helical" evidence="1">
    <location>
        <begin position="107"/>
        <end position="124"/>
    </location>
</feature>
<evidence type="ECO:0000313" key="3">
    <source>
        <dbReference type="Proteomes" id="UP000027142"/>
    </source>
</evidence>
<evidence type="ECO:0008006" key="4">
    <source>
        <dbReference type="Google" id="ProtNLM"/>
    </source>
</evidence>
<organism evidence="2 3">
    <name type="scientific">Shouchella lehensis G1</name>
    <dbReference type="NCBI Taxonomy" id="1246626"/>
    <lineage>
        <taxon>Bacteria</taxon>
        <taxon>Bacillati</taxon>
        <taxon>Bacillota</taxon>
        <taxon>Bacilli</taxon>
        <taxon>Bacillales</taxon>
        <taxon>Bacillaceae</taxon>
        <taxon>Shouchella</taxon>
    </lineage>
</organism>
<dbReference type="HOGENOM" id="CLU_142194_2_0_9"/>
<proteinExistence type="predicted"/>
<reference evidence="2 3" key="1">
    <citation type="journal article" date="2014" name="Gene">
        <title>A comparative genomic analysis of the alkalitolerant soil bacterium Bacillus lehensis G1.</title>
        <authorList>
            <person name="Noor Y.M."/>
            <person name="Samsulrizal N.H."/>
            <person name="Jema'on N.A."/>
            <person name="Low K.O."/>
            <person name="Ramli A.N."/>
            <person name="Alias N.I."/>
            <person name="Damis S.I."/>
            <person name="Fuzi S.F."/>
            <person name="Isa M.N."/>
            <person name="Murad A.M."/>
            <person name="Raih M.F."/>
            <person name="Bakar F.D."/>
            <person name="Najimudin N."/>
            <person name="Mahadi N.M."/>
            <person name="Illias R.M."/>
        </authorList>
    </citation>
    <scope>NUCLEOTIDE SEQUENCE [LARGE SCALE GENOMIC DNA]</scope>
    <source>
        <strain evidence="2 3">G1</strain>
    </source>
</reference>
<dbReference type="KEGG" id="ble:BleG1_0517"/>
<keyword evidence="1" id="KW-0812">Transmembrane</keyword>
<feature type="transmembrane region" description="Helical" evidence="1">
    <location>
        <begin position="6"/>
        <end position="27"/>
    </location>
</feature>
<keyword evidence="1" id="KW-0472">Membrane</keyword>
<evidence type="ECO:0000313" key="2">
    <source>
        <dbReference type="EMBL" id="AIC93125.1"/>
    </source>
</evidence>
<evidence type="ECO:0000256" key="1">
    <source>
        <dbReference type="SAM" id="Phobius"/>
    </source>
</evidence>
<dbReference type="eggNOG" id="ENOG5030BI1">
    <property type="taxonomic scope" value="Bacteria"/>
</dbReference>
<dbReference type="PATRIC" id="fig|1246626.3.peg.507"/>